<protein>
    <recommendedName>
        <fullName evidence="1">Reverse transcriptase zinc-binding domain-containing protein</fullName>
    </recommendedName>
</protein>
<dbReference type="EMBL" id="CACVBM020001032">
    <property type="protein sequence ID" value="CAA7025727.1"/>
    <property type="molecule type" value="Genomic_DNA"/>
</dbReference>
<organism evidence="2 3">
    <name type="scientific">Microthlaspi erraticum</name>
    <dbReference type="NCBI Taxonomy" id="1685480"/>
    <lineage>
        <taxon>Eukaryota</taxon>
        <taxon>Viridiplantae</taxon>
        <taxon>Streptophyta</taxon>
        <taxon>Embryophyta</taxon>
        <taxon>Tracheophyta</taxon>
        <taxon>Spermatophyta</taxon>
        <taxon>Magnoliopsida</taxon>
        <taxon>eudicotyledons</taxon>
        <taxon>Gunneridae</taxon>
        <taxon>Pentapetalae</taxon>
        <taxon>rosids</taxon>
        <taxon>malvids</taxon>
        <taxon>Brassicales</taxon>
        <taxon>Brassicaceae</taxon>
        <taxon>Coluteocarpeae</taxon>
        <taxon>Microthlaspi</taxon>
    </lineage>
</organism>
<dbReference type="Pfam" id="PF13966">
    <property type="entry name" value="zf-RVT"/>
    <property type="match status" value="1"/>
</dbReference>
<keyword evidence="3" id="KW-1185">Reference proteome</keyword>
<reference evidence="2" key="1">
    <citation type="submission" date="2020-01" db="EMBL/GenBank/DDBJ databases">
        <authorList>
            <person name="Mishra B."/>
        </authorList>
    </citation>
    <scope>NUCLEOTIDE SEQUENCE [LARGE SCALE GENOMIC DNA]</scope>
</reference>
<evidence type="ECO:0000313" key="3">
    <source>
        <dbReference type="Proteomes" id="UP000467841"/>
    </source>
</evidence>
<sequence>MDSGQSSVNAGQLVLLVNTQLKGEKQWIHRSLIHKGSFWSVKETQSGGSWMWRKILKYRDLAKPFHRVEVFDGETISFWFDYWSPLGRLYEITGPRGYIDLELQSDATVASALTRNRRRHWIENLNKIEEEVQKIVRVGRSGADAALYHIWRELNCRRHEEAASPTTRLLKLIDKNILIGNGEDTFFWWDPWTPFGPLIHYIGCDGPTSMGIPLFSTVSDLCDQTVWIIDGVTQDSFSSRQVWNCIRETKAEVSWAQLLWHKARTPKHAFSAWLFVLNRNPTLDRVTSWGCDVEQTCLLCGTSDESRDHLFFACPFSLQVWQEVLLKLSISSPPSQWDAVLQWLPVASLNRDRSLAVLQAWQTCLYEIWAERNRRYHLGVTFPARKIICLVFSVVHDRALSLALQNPSRQNLLSCWS</sequence>
<dbReference type="OrthoDB" id="1108285at2759"/>
<dbReference type="InterPro" id="IPR026960">
    <property type="entry name" value="RVT-Znf"/>
</dbReference>
<dbReference type="AlphaFoldDB" id="A0A6D2IDA8"/>
<proteinExistence type="predicted"/>
<dbReference type="Proteomes" id="UP000467841">
    <property type="component" value="Unassembled WGS sequence"/>
</dbReference>
<evidence type="ECO:0000313" key="2">
    <source>
        <dbReference type="EMBL" id="CAA7025727.1"/>
    </source>
</evidence>
<dbReference type="PANTHER" id="PTHR33116:SF80">
    <property type="entry name" value="REVERSE TRANSCRIPTASE ZINC-BINDING DOMAIN-CONTAINING PROTEIN"/>
    <property type="match status" value="1"/>
</dbReference>
<name>A0A6D2IDA8_9BRAS</name>
<gene>
    <name evidence="2" type="ORF">MERR_LOCUS12962</name>
</gene>
<accession>A0A6D2IDA8</accession>
<comment type="caution">
    <text evidence="2">The sequence shown here is derived from an EMBL/GenBank/DDBJ whole genome shotgun (WGS) entry which is preliminary data.</text>
</comment>
<evidence type="ECO:0000259" key="1">
    <source>
        <dbReference type="Pfam" id="PF13966"/>
    </source>
</evidence>
<dbReference type="PANTHER" id="PTHR33116">
    <property type="entry name" value="REVERSE TRANSCRIPTASE ZINC-BINDING DOMAIN-CONTAINING PROTEIN-RELATED-RELATED"/>
    <property type="match status" value="1"/>
</dbReference>
<feature type="domain" description="Reverse transcriptase zinc-binding" evidence="1">
    <location>
        <begin position="237"/>
        <end position="321"/>
    </location>
</feature>